<name>A0ABV6MNT6_9PSEU</name>
<dbReference type="RefSeq" id="WP_273942008.1">
    <property type="nucleotide sequence ID" value="NZ_CP097263.1"/>
</dbReference>
<proteinExistence type="predicted"/>
<evidence type="ECO:0000313" key="3">
    <source>
        <dbReference type="Proteomes" id="UP001589810"/>
    </source>
</evidence>
<sequence>MDRLLKPHRALERSCSTSKPAEYPIRTESGTAMLTVIVWVLVLIGAIGIRVWTSVALYGAAMSAGLGRRTAMIVAFGTATVLFAWVALAALLAFYGAFRTGLWGSVFAAGTALAALAGTRIPAVARVLDAPGLSVRLTWPHSVRVVGIVFLILLWAGKATPQAALPVGVGDLAVGLAAPWVARSVMRGAGQRRVFWFNVLGIVDVAITFGNRLVSGLVFGVPAGASGVLPLVLLSTTALPLAFVIHVVALRRMAGTAGGDDRRTHRFFSPAS</sequence>
<feature type="transmembrane region" description="Helical" evidence="1">
    <location>
        <begin position="194"/>
        <end position="215"/>
    </location>
</feature>
<feature type="transmembrane region" description="Helical" evidence="1">
    <location>
        <begin position="36"/>
        <end position="61"/>
    </location>
</feature>
<dbReference type="Proteomes" id="UP001589810">
    <property type="component" value="Unassembled WGS sequence"/>
</dbReference>
<accession>A0ABV6MNT6</accession>
<comment type="caution">
    <text evidence="2">The sequence shown here is derived from an EMBL/GenBank/DDBJ whole genome shotgun (WGS) entry which is preliminary data.</text>
</comment>
<organism evidence="2 3">
    <name type="scientific">Kutzneria chonburiensis</name>
    <dbReference type="NCBI Taxonomy" id="1483604"/>
    <lineage>
        <taxon>Bacteria</taxon>
        <taxon>Bacillati</taxon>
        <taxon>Actinomycetota</taxon>
        <taxon>Actinomycetes</taxon>
        <taxon>Pseudonocardiales</taxon>
        <taxon>Pseudonocardiaceae</taxon>
        <taxon>Kutzneria</taxon>
    </lineage>
</organism>
<evidence type="ECO:0000313" key="2">
    <source>
        <dbReference type="EMBL" id="MFC0541953.1"/>
    </source>
</evidence>
<protein>
    <submittedName>
        <fullName evidence="2">Uncharacterized protein</fullName>
    </submittedName>
</protein>
<feature type="transmembrane region" description="Helical" evidence="1">
    <location>
        <begin position="163"/>
        <end position="182"/>
    </location>
</feature>
<feature type="transmembrane region" description="Helical" evidence="1">
    <location>
        <begin position="227"/>
        <end position="250"/>
    </location>
</feature>
<gene>
    <name evidence="2" type="ORF">ACFFH7_10710</name>
</gene>
<keyword evidence="3" id="KW-1185">Reference proteome</keyword>
<feature type="transmembrane region" description="Helical" evidence="1">
    <location>
        <begin position="73"/>
        <end position="96"/>
    </location>
</feature>
<keyword evidence="1" id="KW-1133">Transmembrane helix</keyword>
<reference evidence="2 3" key="1">
    <citation type="submission" date="2024-09" db="EMBL/GenBank/DDBJ databases">
        <authorList>
            <person name="Sun Q."/>
            <person name="Mori K."/>
        </authorList>
    </citation>
    <scope>NUCLEOTIDE SEQUENCE [LARGE SCALE GENOMIC DNA]</scope>
    <source>
        <strain evidence="2 3">TBRC 1432</strain>
    </source>
</reference>
<evidence type="ECO:0000256" key="1">
    <source>
        <dbReference type="SAM" id="Phobius"/>
    </source>
</evidence>
<keyword evidence="1" id="KW-0472">Membrane</keyword>
<dbReference type="EMBL" id="JBHLUD010000002">
    <property type="protein sequence ID" value="MFC0541953.1"/>
    <property type="molecule type" value="Genomic_DNA"/>
</dbReference>
<keyword evidence="1" id="KW-0812">Transmembrane</keyword>
<feature type="transmembrane region" description="Helical" evidence="1">
    <location>
        <begin position="102"/>
        <end position="125"/>
    </location>
</feature>